<dbReference type="AlphaFoldDB" id="A0A1M6S5K2"/>
<dbReference type="EMBL" id="FQZK01000019">
    <property type="protein sequence ID" value="SHK39961.1"/>
    <property type="molecule type" value="Genomic_DNA"/>
</dbReference>
<proteinExistence type="predicted"/>
<evidence type="ECO:0000313" key="3">
    <source>
        <dbReference type="Proteomes" id="UP000184452"/>
    </source>
</evidence>
<dbReference type="Proteomes" id="UP000184452">
    <property type="component" value="Unassembled WGS sequence"/>
</dbReference>
<dbReference type="OrthoDB" id="3821329at2"/>
<dbReference type="RefSeq" id="WP_073382032.1">
    <property type="nucleotide sequence ID" value="NZ_FQZK01000019.1"/>
</dbReference>
<reference evidence="2 3" key="1">
    <citation type="submission" date="2016-11" db="EMBL/GenBank/DDBJ databases">
        <authorList>
            <person name="Jaros S."/>
            <person name="Januszkiewicz K."/>
            <person name="Wedrychowicz H."/>
        </authorList>
    </citation>
    <scope>NUCLEOTIDE SEQUENCE [LARGE SCALE GENOMIC DNA]</scope>
    <source>
        <strain evidence="2 3">CGMCC 4.5723</strain>
    </source>
</reference>
<dbReference type="Pfam" id="PF05076">
    <property type="entry name" value="SUFU"/>
    <property type="match status" value="1"/>
</dbReference>
<protein>
    <submittedName>
        <fullName evidence="2">Suppressor of fused protein (SUFU)</fullName>
    </submittedName>
</protein>
<dbReference type="InterPro" id="IPR020941">
    <property type="entry name" value="SUFU-like_domain"/>
</dbReference>
<feature type="domain" description="Suppressor of fused-like" evidence="1">
    <location>
        <begin position="65"/>
        <end position="178"/>
    </location>
</feature>
<keyword evidence="3" id="KW-1185">Reference proteome</keyword>
<organism evidence="2 3">
    <name type="scientific">Nocardiopsis flavescens</name>
    <dbReference type="NCBI Taxonomy" id="758803"/>
    <lineage>
        <taxon>Bacteria</taxon>
        <taxon>Bacillati</taxon>
        <taxon>Actinomycetota</taxon>
        <taxon>Actinomycetes</taxon>
        <taxon>Streptosporangiales</taxon>
        <taxon>Nocardiopsidaceae</taxon>
        <taxon>Nocardiopsis</taxon>
    </lineage>
</organism>
<dbReference type="STRING" id="758803.SAMN05421803_11934"/>
<accession>A0A1M6S5K2</accession>
<name>A0A1M6S5K2_9ACTN</name>
<evidence type="ECO:0000259" key="1">
    <source>
        <dbReference type="Pfam" id="PF05076"/>
    </source>
</evidence>
<gene>
    <name evidence="2" type="ORF">SAMN05421803_11934</name>
</gene>
<evidence type="ECO:0000313" key="2">
    <source>
        <dbReference type="EMBL" id="SHK39961.1"/>
    </source>
</evidence>
<sequence length="181" mass="19450">MGAGAGTAELEEHLRGFWRGRELEPVVWEDGAGLDRLPDFAAYRVAQGPGRGWNHATVGASARGGLEFVLMAPTASGDHAETLATVAHFNSFEEHRVGVGSVLHLGRPWAKGSRMEHLLVSPPHPFGPLLEQAPGGVRYLWLMPVHTAEAQVVLAEGLEVFEELLEAEGVDVLAVDRPPVV</sequence>